<evidence type="ECO:0000256" key="1">
    <source>
        <dbReference type="ARBA" id="ARBA00001938"/>
    </source>
</evidence>
<evidence type="ECO:0000256" key="7">
    <source>
        <dbReference type="RuleBase" id="RU003423"/>
    </source>
</evidence>
<dbReference type="SUPFAM" id="SSF47005">
    <property type="entry name" value="Peripheral subunit-binding domain of 2-oxo acid dehydrogenase complex"/>
    <property type="match status" value="1"/>
</dbReference>
<keyword evidence="4 7" id="KW-0808">Transferase</keyword>
<gene>
    <name evidence="11" type="ORF">E2R66_04310</name>
</gene>
<reference evidence="11 12" key="1">
    <citation type="journal article" date="2017" name="Int. J. Syst. Evol. Microbiol.">
        <title>Mucilaginibacterpsychrotolerans sp. nov., isolated from peatlands.</title>
        <authorList>
            <person name="Deng Y."/>
            <person name="Shen L."/>
            <person name="Xu B."/>
            <person name="Liu Y."/>
            <person name="Gu Z."/>
            <person name="Liu H."/>
            <person name="Zhou Y."/>
        </authorList>
    </citation>
    <scope>NUCLEOTIDE SEQUENCE [LARGE SCALE GENOMIC DNA]</scope>
    <source>
        <strain evidence="11 12">NH7-4</strain>
    </source>
</reference>
<dbReference type="Pfam" id="PF00198">
    <property type="entry name" value="2-oxoacid_dh"/>
    <property type="match status" value="1"/>
</dbReference>
<dbReference type="AlphaFoldDB" id="A0A4Y8SLP6"/>
<comment type="similarity">
    <text evidence="2 7">Belongs to the 2-oxoacid dehydrogenase family.</text>
</comment>
<dbReference type="FunFam" id="3.30.559.10:FF:000007">
    <property type="entry name" value="Dihydrolipoamide acetyltransferase component of pyruvate dehydrogenase complex"/>
    <property type="match status" value="1"/>
</dbReference>
<dbReference type="CDD" id="cd06849">
    <property type="entry name" value="lipoyl_domain"/>
    <property type="match status" value="1"/>
</dbReference>
<evidence type="ECO:0000256" key="2">
    <source>
        <dbReference type="ARBA" id="ARBA00007317"/>
    </source>
</evidence>
<keyword evidence="12" id="KW-1185">Reference proteome</keyword>
<comment type="caution">
    <text evidence="11">The sequence shown here is derived from an EMBL/GenBank/DDBJ whole genome shotgun (WGS) entry which is preliminary data.</text>
</comment>
<protein>
    <recommendedName>
        <fullName evidence="7">Dihydrolipoamide acetyltransferase component of pyruvate dehydrogenase complex</fullName>
        <ecNumber evidence="7">2.3.1.-</ecNumber>
    </recommendedName>
</protein>
<evidence type="ECO:0000259" key="9">
    <source>
        <dbReference type="PROSITE" id="PS50968"/>
    </source>
</evidence>
<dbReference type="Gene3D" id="2.40.50.100">
    <property type="match status" value="1"/>
</dbReference>
<dbReference type="SUPFAM" id="SSF51230">
    <property type="entry name" value="Single hybrid motif"/>
    <property type="match status" value="1"/>
</dbReference>
<keyword evidence="6 7" id="KW-0012">Acyltransferase</keyword>
<comment type="cofactor">
    <cofactor evidence="1 7">
        <name>(R)-lipoate</name>
        <dbReference type="ChEBI" id="CHEBI:83088"/>
    </cofactor>
</comment>
<evidence type="ECO:0000313" key="11">
    <source>
        <dbReference type="EMBL" id="TFF39600.1"/>
    </source>
</evidence>
<dbReference type="OrthoDB" id="9805770at2"/>
<dbReference type="Gene3D" id="3.30.559.10">
    <property type="entry name" value="Chloramphenicol acetyltransferase-like domain"/>
    <property type="match status" value="1"/>
</dbReference>
<evidence type="ECO:0000256" key="6">
    <source>
        <dbReference type="ARBA" id="ARBA00023315"/>
    </source>
</evidence>
<dbReference type="PROSITE" id="PS50968">
    <property type="entry name" value="BIOTINYL_LIPOYL"/>
    <property type="match status" value="1"/>
</dbReference>
<dbReference type="InterPro" id="IPR000089">
    <property type="entry name" value="Biotin_lipoyl"/>
</dbReference>
<dbReference type="InterPro" id="IPR003016">
    <property type="entry name" value="2-oxoA_DH_lipoyl-BS"/>
</dbReference>
<dbReference type="PROSITE" id="PS00189">
    <property type="entry name" value="LIPOYL"/>
    <property type="match status" value="1"/>
</dbReference>
<dbReference type="RefSeq" id="WP_133227030.1">
    <property type="nucleotide sequence ID" value="NZ_SOZE01000003.1"/>
</dbReference>
<comment type="subunit">
    <text evidence="3">Forms a 24-polypeptide structural core with octahedral symmetry.</text>
</comment>
<dbReference type="PROSITE" id="PS51826">
    <property type="entry name" value="PSBD"/>
    <property type="match status" value="1"/>
</dbReference>
<dbReference type="EC" id="2.3.1.-" evidence="7"/>
<feature type="region of interest" description="Disordered" evidence="8">
    <location>
        <begin position="218"/>
        <end position="288"/>
    </location>
</feature>
<evidence type="ECO:0000256" key="3">
    <source>
        <dbReference type="ARBA" id="ARBA00011484"/>
    </source>
</evidence>
<dbReference type="Pfam" id="PF00364">
    <property type="entry name" value="Biotin_lipoyl"/>
    <property type="match status" value="1"/>
</dbReference>
<dbReference type="Proteomes" id="UP000297540">
    <property type="component" value="Unassembled WGS sequence"/>
</dbReference>
<accession>A0A4Y8SLP6</accession>
<dbReference type="InterPro" id="IPR023213">
    <property type="entry name" value="CAT-like_dom_sf"/>
</dbReference>
<dbReference type="PANTHER" id="PTHR43178">
    <property type="entry name" value="DIHYDROLIPOAMIDE ACETYLTRANSFERASE COMPONENT OF PYRUVATE DEHYDROGENASE COMPLEX"/>
    <property type="match status" value="1"/>
</dbReference>
<evidence type="ECO:0000256" key="4">
    <source>
        <dbReference type="ARBA" id="ARBA00022679"/>
    </source>
</evidence>
<dbReference type="GO" id="GO:0016407">
    <property type="term" value="F:acetyltransferase activity"/>
    <property type="evidence" value="ECO:0007669"/>
    <property type="project" value="TreeGrafter"/>
</dbReference>
<dbReference type="Pfam" id="PF02817">
    <property type="entry name" value="E3_binding"/>
    <property type="match status" value="1"/>
</dbReference>
<dbReference type="InterPro" id="IPR004167">
    <property type="entry name" value="PSBD"/>
</dbReference>
<dbReference type="SUPFAM" id="SSF52777">
    <property type="entry name" value="CoA-dependent acyltransferases"/>
    <property type="match status" value="1"/>
</dbReference>
<evidence type="ECO:0000259" key="10">
    <source>
        <dbReference type="PROSITE" id="PS51826"/>
    </source>
</evidence>
<proteinExistence type="inferred from homology"/>
<dbReference type="EMBL" id="SOZE01000003">
    <property type="protein sequence ID" value="TFF39600.1"/>
    <property type="molecule type" value="Genomic_DNA"/>
</dbReference>
<organism evidence="11 12">
    <name type="scientific">Mucilaginibacter psychrotolerans</name>
    <dbReference type="NCBI Taxonomy" id="1524096"/>
    <lineage>
        <taxon>Bacteria</taxon>
        <taxon>Pseudomonadati</taxon>
        <taxon>Bacteroidota</taxon>
        <taxon>Sphingobacteriia</taxon>
        <taxon>Sphingobacteriales</taxon>
        <taxon>Sphingobacteriaceae</taxon>
        <taxon>Mucilaginibacter</taxon>
    </lineage>
</organism>
<sequence length="521" mass="56126">MAKYQLLLPKMGESVAEATVIKWTKNPGDYIEIDEAVMEIATDKVDSEVPSPVSGKLIEQLYKENDVVQVGSVIAVIETEPEKVEAPAPPPAPIVENIPPPAPVAQAPEAGPVPPVPAAVIVPVQDIPGISQLQQRQAAAGSVKFDNRFYSPLVKSIAVQEAIGNDELDHIPGTGIDGRLTKDDLLDYIKNRPKYEAPVHTVHTEPIIPQEPSITYTAAIPAPYTPPPAPVVEPVQAPEQEPETSVAPQTETPAPKPQPEPVAAEATKATPETPKAAPKPAVSVSGGDEIIEMDRMRRLIADHMVYSKHTSPHVTSFVEADVTELVNWREQVKGPFEKREGQKLTFTPIFIEAVIKAIIALPMINVSVVGTQIIKKKNINISMATALPNGNLIVPVIKRADELSLLGIAKSVNDLAHRARIGKLLPDDVKDGTFTITNVGSFGNVMGTPIINQPQVAILAVGAIKKKPAVVETPQGDAIAIRHMMFLSLSYDHRVVDGALGGTFVRKVADYLENWDISRTI</sequence>
<dbReference type="InterPro" id="IPR001078">
    <property type="entry name" value="2-oxoacid_DH_actylTfrase"/>
</dbReference>
<dbReference type="PANTHER" id="PTHR43178:SF5">
    <property type="entry name" value="LIPOAMIDE ACYLTRANSFERASE COMPONENT OF BRANCHED-CHAIN ALPHA-KETO ACID DEHYDROGENASE COMPLEX, MITOCHONDRIAL"/>
    <property type="match status" value="1"/>
</dbReference>
<feature type="domain" description="Lipoyl-binding" evidence="9">
    <location>
        <begin position="3"/>
        <end position="78"/>
    </location>
</feature>
<dbReference type="InterPro" id="IPR050743">
    <property type="entry name" value="2-oxoacid_DH_E2_comp"/>
</dbReference>
<evidence type="ECO:0000256" key="5">
    <source>
        <dbReference type="ARBA" id="ARBA00022823"/>
    </source>
</evidence>
<name>A0A4Y8SLP6_9SPHI</name>
<evidence type="ECO:0000256" key="8">
    <source>
        <dbReference type="SAM" id="MobiDB-lite"/>
    </source>
</evidence>
<dbReference type="GO" id="GO:0031405">
    <property type="term" value="F:lipoic acid binding"/>
    <property type="evidence" value="ECO:0007669"/>
    <property type="project" value="TreeGrafter"/>
</dbReference>
<feature type="domain" description="Peripheral subunit-binding (PSBD)" evidence="10">
    <location>
        <begin position="149"/>
        <end position="189"/>
    </location>
</feature>
<dbReference type="InterPro" id="IPR036625">
    <property type="entry name" value="E3-bd_dom_sf"/>
</dbReference>
<dbReference type="GO" id="GO:0005737">
    <property type="term" value="C:cytoplasm"/>
    <property type="evidence" value="ECO:0007669"/>
    <property type="project" value="TreeGrafter"/>
</dbReference>
<dbReference type="Gene3D" id="4.10.320.10">
    <property type="entry name" value="E3-binding domain"/>
    <property type="match status" value="1"/>
</dbReference>
<keyword evidence="5 7" id="KW-0450">Lipoyl</keyword>
<evidence type="ECO:0000313" key="12">
    <source>
        <dbReference type="Proteomes" id="UP000297540"/>
    </source>
</evidence>
<feature type="compositionally biased region" description="Low complexity" evidence="8">
    <location>
        <begin position="261"/>
        <end position="282"/>
    </location>
</feature>
<dbReference type="InterPro" id="IPR011053">
    <property type="entry name" value="Single_hybrid_motif"/>
</dbReference>